<name>A0A3M7PTT9_BRAPC</name>
<dbReference type="AlphaFoldDB" id="A0A3M7PTT9"/>
<organism evidence="1 2">
    <name type="scientific">Brachionus plicatilis</name>
    <name type="common">Marine rotifer</name>
    <name type="synonym">Brachionus muelleri</name>
    <dbReference type="NCBI Taxonomy" id="10195"/>
    <lineage>
        <taxon>Eukaryota</taxon>
        <taxon>Metazoa</taxon>
        <taxon>Spiralia</taxon>
        <taxon>Gnathifera</taxon>
        <taxon>Rotifera</taxon>
        <taxon>Eurotatoria</taxon>
        <taxon>Monogononta</taxon>
        <taxon>Pseudotrocha</taxon>
        <taxon>Ploima</taxon>
        <taxon>Brachionidae</taxon>
        <taxon>Brachionus</taxon>
    </lineage>
</organism>
<dbReference type="EMBL" id="REGN01009060">
    <property type="protein sequence ID" value="RNA02068.1"/>
    <property type="molecule type" value="Genomic_DNA"/>
</dbReference>
<accession>A0A3M7PTT9</accession>
<sequence length="146" mass="17066">MTFLIDKKDKEKKKEKTLYKLILQLGLQKLQFLKILAGVVAISKKGETEYVAFELIRISLMVVVDQGLSDANKQISLLFNCQLHLFYFKLNLILAKCKKFCTNVEIIRITKSGLKKKIQCKRNEKFMFNLYLKFTTATFPCLYCKH</sequence>
<dbReference type="Proteomes" id="UP000276133">
    <property type="component" value="Unassembled WGS sequence"/>
</dbReference>
<comment type="caution">
    <text evidence="1">The sequence shown here is derived from an EMBL/GenBank/DDBJ whole genome shotgun (WGS) entry which is preliminary data.</text>
</comment>
<proteinExistence type="predicted"/>
<evidence type="ECO:0000313" key="2">
    <source>
        <dbReference type="Proteomes" id="UP000276133"/>
    </source>
</evidence>
<reference evidence="1 2" key="1">
    <citation type="journal article" date="2018" name="Sci. Rep.">
        <title>Genomic signatures of local adaptation to the degree of environmental predictability in rotifers.</title>
        <authorList>
            <person name="Franch-Gras L."/>
            <person name="Hahn C."/>
            <person name="Garcia-Roger E.M."/>
            <person name="Carmona M.J."/>
            <person name="Serra M."/>
            <person name="Gomez A."/>
        </authorList>
    </citation>
    <scope>NUCLEOTIDE SEQUENCE [LARGE SCALE GENOMIC DNA]</scope>
    <source>
        <strain evidence="1">HYR1</strain>
    </source>
</reference>
<gene>
    <name evidence="1" type="ORF">BpHYR1_030742</name>
</gene>
<evidence type="ECO:0000313" key="1">
    <source>
        <dbReference type="EMBL" id="RNA02068.1"/>
    </source>
</evidence>
<keyword evidence="2" id="KW-1185">Reference proteome</keyword>
<protein>
    <submittedName>
        <fullName evidence="1">Uncharacterized protein</fullName>
    </submittedName>
</protein>